<keyword evidence="10 12" id="KW-0472">Membrane</keyword>
<evidence type="ECO:0000256" key="9">
    <source>
        <dbReference type="ARBA" id="ARBA00022989"/>
    </source>
</evidence>
<dbReference type="InterPro" id="IPR003838">
    <property type="entry name" value="ABC3_permease_C"/>
</dbReference>
<protein>
    <recommendedName>
        <fullName evidence="4 12">Cell division protein FtsX</fullName>
    </recommendedName>
</protein>
<feature type="domain" description="ABC3 transporter permease C-terminal" evidence="14">
    <location>
        <begin position="178"/>
        <end position="294"/>
    </location>
</feature>
<sequence length="302" mass="32965">MKHLLFLHWQSARRALAGFIRQPLGSFLTLLLLAVALSMPLALYLSVKGLADWTQQLAATPEITLFMETGADTTDLRAVETALKQHPGVDKVTFVPRDLALKDLLARHQLDGLQDGLEGNPLPDAFIVTPKAQPARALDSLQRELSGLPLVEITQFDAAWATKLDALLRFARHGLWSLGAALALALILVTHNTIRLQVLARRDEIEVSKLIGATDDFIRRPFLYHALWQGVFAALIAWGLSYWFVQAASPALAELATLYGARTTLAPLGLAEGGILVLCSALLCMLGARLAASHHLRQLAPR</sequence>
<dbReference type="Pfam" id="PF02687">
    <property type="entry name" value="FtsX"/>
    <property type="match status" value="1"/>
</dbReference>
<evidence type="ECO:0000256" key="12">
    <source>
        <dbReference type="PIRNR" id="PIRNR003097"/>
    </source>
</evidence>
<dbReference type="PANTHER" id="PTHR47755:SF1">
    <property type="entry name" value="CELL DIVISION PROTEIN FTSX"/>
    <property type="match status" value="1"/>
</dbReference>
<evidence type="ECO:0000313" key="17">
    <source>
        <dbReference type="Proteomes" id="UP000197424"/>
    </source>
</evidence>
<dbReference type="PIRSF" id="PIRSF003097">
    <property type="entry name" value="FtsX"/>
    <property type="match status" value="1"/>
</dbReference>
<feature type="transmembrane region" description="Helical" evidence="13">
    <location>
        <begin position="27"/>
        <end position="47"/>
    </location>
</feature>
<evidence type="ECO:0000256" key="11">
    <source>
        <dbReference type="ARBA" id="ARBA00023306"/>
    </source>
</evidence>
<comment type="similarity">
    <text evidence="2 12">Belongs to the ABC-4 integral membrane protein family. FtsX subfamily.</text>
</comment>
<keyword evidence="9 13" id="KW-1133">Transmembrane helix</keyword>
<evidence type="ECO:0000256" key="10">
    <source>
        <dbReference type="ARBA" id="ARBA00023136"/>
    </source>
</evidence>
<comment type="subcellular location">
    <subcellularLocation>
        <location evidence="1">Cell inner membrane</location>
        <topology evidence="1">Multi-pass membrane protein</topology>
    </subcellularLocation>
</comment>
<dbReference type="PANTHER" id="PTHR47755">
    <property type="entry name" value="CELL DIVISION PROTEIN FTSX"/>
    <property type="match status" value="1"/>
</dbReference>
<evidence type="ECO:0000256" key="1">
    <source>
        <dbReference type="ARBA" id="ARBA00004429"/>
    </source>
</evidence>
<keyword evidence="7 12" id="KW-0132">Cell division</keyword>
<dbReference type="EMBL" id="CP022115">
    <property type="protein sequence ID" value="ASJ23063.1"/>
    <property type="molecule type" value="Genomic_DNA"/>
</dbReference>
<keyword evidence="8 13" id="KW-0812">Transmembrane</keyword>
<evidence type="ECO:0000313" key="16">
    <source>
        <dbReference type="EMBL" id="ASJ23063.1"/>
    </source>
</evidence>
<feature type="domain" description="FtsX extracellular" evidence="15">
    <location>
        <begin position="62"/>
        <end position="152"/>
    </location>
</feature>
<evidence type="ECO:0000256" key="2">
    <source>
        <dbReference type="ARBA" id="ARBA00007379"/>
    </source>
</evidence>
<dbReference type="NCBIfam" id="TIGR00439">
    <property type="entry name" value="FtsX_Gneg"/>
    <property type="match status" value="1"/>
</dbReference>
<evidence type="ECO:0000256" key="6">
    <source>
        <dbReference type="ARBA" id="ARBA00022519"/>
    </source>
</evidence>
<evidence type="ECO:0000259" key="14">
    <source>
        <dbReference type="Pfam" id="PF02687"/>
    </source>
</evidence>
<comment type="function">
    <text evidence="12">Part of the ABC transporter FtsEX involved in cellular division.</text>
</comment>
<dbReference type="GeneID" id="75110401"/>
<evidence type="ECO:0000256" key="8">
    <source>
        <dbReference type="ARBA" id="ARBA00022692"/>
    </source>
</evidence>
<organism evidence="16 17">
    <name type="scientific">Laribacter hongkongensis</name>
    <dbReference type="NCBI Taxonomy" id="168471"/>
    <lineage>
        <taxon>Bacteria</taxon>
        <taxon>Pseudomonadati</taxon>
        <taxon>Pseudomonadota</taxon>
        <taxon>Betaproteobacteria</taxon>
        <taxon>Neisseriales</taxon>
        <taxon>Aquaspirillaceae</taxon>
        <taxon>Laribacter</taxon>
    </lineage>
</organism>
<reference evidence="17" key="1">
    <citation type="submission" date="2017-06" db="EMBL/GenBank/DDBJ databases">
        <title>Whole genome sequence of Laribacter hongkongensis LHGZ1.</title>
        <authorList>
            <person name="Chen D."/>
            <person name="Wu H."/>
            <person name="Chen J."/>
        </authorList>
    </citation>
    <scope>NUCLEOTIDE SEQUENCE [LARGE SCALE GENOMIC DNA]</scope>
    <source>
        <strain evidence="17">LHGZ1</strain>
    </source>
</reference>
<dbReference type="OMA" id="IKTMQMV"/>
<comment type="subunit">
    <text evidence="3">Forms a membrane-associated complex with FtsE.</text>
</comment>
<dbReference type="GO" id="GO:0032153">
    <property type="term" value="C:cell division site"/>
    <property type="evidence" value="ECO:0007669"/>
    <property type="project" value="TreeGrafter"/>
</dbReference>
<proteinExistence type="inferred from homology"/>
<dbReference type="GO" id="GO:0005886">
    <property type="term" value="C:plasma membrane"/>
    <property type="evidence" value="ECO:0007669"/>
    <property type="project" value="UniProtKB-SubCell"/>
</dbReference>
<dbReference type="InterPro" id="IPR040690">
    <property type="entry name" value="FtsX_ECD"/>
</dbReference>
<feature type="transmembrane region" description="Helical" evidence="13">
    <location>
        <begin position="265"/>
        <end position="292"/>
    </location>
</feature>
<feature type="transmembrane region" description="Helical" evidence="13">
    <location>
        <begin position="226"/>
        <end position="245"/>
    </location>
</feature>
<dbReference type="RefSeq" id="WP_012695722.1">
    <property type="nucleotide sequence ID" value="NZ_CP022115.1"/>
</dbReference>
<evidence type="ECO:0000256" key="5">
    <source>
        <dbReference type="ARBA" id="ARBA00022475"/>
    </source>
</evidence>
<accession>A0A248LFW8</accession>
<evidence type="ECO:0000256" key="7">
    <source>
        <dbReference type="ARBA" id="ARBA00022618"/>
    </source>
</evidence>
<dbReference type="InterPro" id="IPR047590">
    <property type="entry name" value="FtsX_proteobact-type"/>
</dbReference>
<dbReference type="AlphaFoldDB" id="A0A248LFW8"/>
<dbReference type="GO" id="GO:0051301">
    <property type="term" value="P:cell division"/>
    <property type="evidence" value="ECO:0007669"/>
    <property type="project" value="UniProtKB-KW"/>
</dbReference>
<dbReference type="InterPro" id="IPR004513">
    <property type="entry name" value="FtsX"/>
</dbReference>
<dbReference type="Pfam" id="PF18075">
    <property type="entry name" value="FtsX_ECD"/>
    <property type="match status" value="1"/>
</dbReference>
<keyword evidence="5 12" id="KW-1003">Cell membrane</keyword>
<gene>
    <name evidence="16" type="primary">ftsX</name>
    <name evidence="16" type="ORF">LHGZ1_0232</name>
</gene>
<keyword evidence="11 12" id="KW-0131">Cell cycle</keyword>
<evidence type="ECO:0000259" key="15">
    <source>
        <dbReference type="Pfam" id="PF18075"/>
    </source>
</evidence>
<keyword evidence="6 12" id="KW-0997">Cell inner membrane</keyword>
<evidence type="ECO:0000256" key="3">
    <source>
        <dbReference type="ARBA" id="ARBA00011160"/>
    </source>
</evidence>
<dbReference type="Proteomes" id="UP000197424">
    <property type="component" value="Chromosome"/>
</dbReference>
<dbReference type="Gene3D" id="3.30.70.3040">
    <property type="match status" value="1"/>
</dbReference>
<evidence type="ECO:0000256" key="13">
    <source>
        <dbReference type="SAM" id="Phobius"/>
    </source>
</evidence>
<name>A0A248LFW8_9NEIS</name>
<dbReference type="OrthoDB" id="9813411at2"/>
<evidence type="ECO:0000256" key="4">
    <source>
        <dbReference type="ARBA" id="ARBA00021907"/>
    </source>
</evidence>